<dbReference type="Pfam" id="PF12108">
    <property type="entry name" value="SF3a60_bindingd"/>
    <property type="match status" value="1"/>
</dbReference>
<dbReference type="OrthoDB" id="2160351at2759"/>
<dbReference type="Pfam" id="PF11931">
    <property type="entry name" value="SF3a60_Prp9_C"/>
    <property type="match status" value="1"/>
</dbReference>
<dbReference type="Pfam" id="PF12874">
    <property type="entry name" value="zf-met"/>
    <property type="match status" value="1"/>
</dbReference>
<evidence type="ECO:0000256" key="3">
    <source>
        <dbReference type="ARBA" id="ARBA00022553"/>
    </source>
</evidence>
<accession>A0A9W8DPX4</accession>
<evidence type="ECO:0000259" key="9">
    <source>
        <dbReference type="PROSITE" id="PS50171"/>
    </source>
</evidence>
<dbReference type="PROSITE" id="PS50171">
    <property type="entry name" value="ZF_MATRIN"/>
    <property type="match status" value="1"/>
</dbReference>
<dbReference type="PANTHER" id="PTHR12786">
    <property type="entry name" value="SPLICING FACTOR SF3A-RELATED"/>
    <property type="match status" value="1"/>
</dbReference>
<dbReference type="Gene3D" id="3.30.160.60">
    <property type="entry name" value="Classic Zinc Finger"/>
    <property type="match status" value="1"/>
</dbReference>
<proteinExistence type="inferred from homology"/>
<keyword evidence="3" id="KW-0597">Phosphoprotein</keyword>
<evidence type="ECO:0000256" key="4">
    <source>
        <dbReference type="ARBA" id="ARBA00022723"/>
    </source>
</evidence>
<dbReference type="InterPro" id="IPR024598">
    <property type="entry name" value="SF3a60/Prp9_C"/>
</dbReference>
<evidence type="ECO:0000256" key="1">
    <source>
        <dbReference type="ARBA" id="ARBA00004123"/>
    </source>
</evidence>
<keyword evidence="10" id="KW-0436">Ligase</keyword>
<dbReference type="SMART" id="SM00451">
    <property type="entry name" value="ZnF_U1"/>
    <property type="match status" value="1"/>
</dbReference>
<dbReference type="InterPro" id="IPR031774">
    <property type="entry name" value="SF3A3_dom"/>
</dbReference>
<dbReference type="Pfam" id="PF16837">
    <property type="entry name" value="SF3A3"/>
    <property type="match status" value="1"/>
</dbReference>
<evidence type="ECO:0000256" key="6">
    <source>
        <dbReference type="ARBA" id="ARBA00022833"/>
    </source>
</evidence>
<reference evidence="10" key="1">
    <citation type="submission" date="2022-07" db="EMBL/GenBank/DDBJ databases">
        <title>Phylogenomic reconstructions and comparative analyses of Kickxellomycotina fungi.</title>
        <authorList>
            <person name="Reynolds N.K."/>
            <person name="Stajich J.E."/>
            <person name="Barry K."/>
            <person name="Grigoriev I.V."/>
            <person name="Crous P."/>
            <person name="Smith M.E."/>
        </authorList>
    </citation>
    <scope>NUCLEOTIDE SEQUENCE</scope>
    <source>
        <strain evidence="10">NBRC 100468</strain>
    </source>
</reference>
<sequence>MESIIEQQRIAFEEIERLQQASVDLYLQPVLTHKDNLLREQKISHFVDQIQKLSKTQLEVYNDESEKRKKELTDMSGNSAFKEFYSRLDDIKHHHKQNPFLVAEPMELEYLKYKRIDTSENGRHKIDDKDKDNKPDESLKLSFATEQDYEQLEAMFSGEEVLGRYLDLNVQHTIYLNLKGASKLSYIDYLKQFGAFERYPQANKNANYLEQFEKDWKSGKAKGWDLNQQQEKSNDLFCTPCNKLFQTESTFKNHLGGRKHKKAATKVLSTADNPGNQKADLPHKHENIARLEYIIREYIQVLKKTIQNTHENVERKQALTGNERDQEMQEENIEIPDSDEDDEEHIYNPLKLPLGWDGKPIPYWLYKLHGLGVEYPCEICGNYIYKGRKAFDRHFQEARHASNMRRLGITNTRQFHDITKIDDAIKLWEKVKQQSSMLSSAVANPETFEEFEDNEGNVFNKKTYEDLKRQGLI</sequence>
<comment type="similarity">
    <text evidence="2">Belongs to the SF3A3 family.</text>
</comment>
<dbReference type="InterPro" id="IPR051421">
    <property type="entry name" value="RNA_Proc_DNA_Dmg_Regulator"/>
</dbReference>
<dbReference type="Proteomes" id="UP001150538">
    <property type="component" value="Unassembled WGS sequence"/>
</dbReference>
<dbReference type="InterPro" id="IPR021966">
    <property type="entry name" value="SF3a60_bindingd"/>
</dbReference>
<dbReference type="GO" id="GO:0008270">
    <property type="term" value="F:zinc ion binding"/>
    <property type="evidence" value="ECO:0007669"/>
    <property type="project" value="UniProtKB-KW"/>
</dbReference>
<keyword evidence="5" id="KW-0863">Zinc-finger</keyword>
<feature type="compositionally biased region" description="Acidic residues" evidence="8">
    <location>
        <begin position="328"/>
        <end position="342"/>
    </location>
</feature>
<keyword evidence="7" id="KW-0539">Nucleus</keyword>
<protein>
    <submittedName>
        <fullName evidence="10">Pre-mRNA-splicing factor sap61</fullName>
        <ecNumber evidence="10">6.5.1.1</ecNumber>
    </submittedName>
</protein>
<dbReference type="SMART" id="SM00355">
    <property type="entry name" value="ZnF_C2H2"/>
    <property type="match status" value="2"/>
</dbReference>
<gene>
    <name evidence="10" type="primary">sap61</name>
    <name evidence="10" type="ORF">H4219_001833</name>
</gene>
<evidence type="ECO:0000313" key="10">
    <source>
        <dbReference type="EMBL" id="KAJ1919692.1"/>
    </source>
</evidence>
<evidence type="ECO:0000256" key="2">
    <source>
        <dbReference type="ARBA" id="ARBA00008776"/>
    </source>
</evidence>
<dbReference type="GO" id="GO:0005681">
    <property type="term" value="C:spliceosomal complex"/>
    <property type="evidence" value="ECO:0007669"/>
    <property type="project" value="InterPro"/>
</dbReference>
<dbReference type="PANTHER" id="PTHR12786:SF2">
    <property type="entry name" value="SPLICING FACTOR 3A SUBUNIT 3"/>
    <property type="match status" value="1"/>
</dbReference>
<feature type="region of interest" description="Disordered" evidence="8">
    <location>
        <begin position="320"/>
        <end position="342"/>
    </location>
</feature>
<comment type="subcellular location">
    <subcellularLocation>
        <location evidence="1">Nucleus</location>
    </subcellularLocation>
</comment>
<dbReference type="GO" id="GO:0000398">
    <property type="term" value="P:mRNA splicing, via spliceosome"/>
    <property type="evidence" value="ECO:0007669"/>
    <property type="project" value="InterPro"/>
</dbReference>
<evidence type="ECO:0000256" key="5">
    <source>
        <dbReference type="ARBA" id="ARBA00022771"/>
    </source>
</evidence>
<dbReference type="InterPro" id="IPR000690">
    <property type="entry name" value="Matrin/U1-C_Znf_C2H2"/>
</dbReference>
<dbReference type="GO" id="GO:0003723">
    <property type="term" value="F:RNA binding"/>
    <property type="evidence" value="ECO:0007669"/>
    <property type="project" value="InterPro"/>
</dbReference>
<dbReference type="SUPFAM" id="SSF57667">
    <property type="entry name" value="beta-beta-alpha zinc fingers"/>
    <property type="match status" value="1"/>
</dbReference>
<dbReference type="AlphaFoldDB" id="A0A9W8DPX4"/>
<name>A0A9W8DPX4_9FUNG</name>
<feature type="domain" description="Matrin-type" evidence="9">
    <location>
        <begin position="375"/>
        <end position="406"/>
    </location>
</feature>
<keyword evidence="4" id="KW-0479">Metal-binding</keyword>
<organism evidence="10 11">
    <name type="scientific">Mycoemilia scoparia</name>
    <dbReference type="NCBI Taxonomy" id="417184"/>
    <lineage>
        <taxon>Eukaryota</taxon>
        <taxon>Fungi</taxon>
        <taxon>Fungi incertae sedis</taxon>
        <taxon>Zoopagomycota</taxon>
        <taxon>Kickxellomycotina</taxon>
        <taxon>Kickxellomycetes</taxon>
        <taxon>Kickxellales</taxon>
        <taxon>Kickxellaceae</taxon>
        <taxon>Mycoemilia</taxon>
    </lineage>
</organism>
<dbReference type="InterPro" id="IPR036236">
    <property type="entry name" value="Znf_C2H2_sf"/>
</dbReference>
<dbReference type="EMBL" id="JANBPU010000023">
    <property type="protein sequence ID" value="KAJ1919692.1"/>
    <property type="molecule type" value="Genomic_DNA"/>
</dbReference>
<dbReference type="EC" id="6.5.1.1" evidence="10"/>
<keyword evidence="11" id="KW-1185">Reference proteome</keyword>
<dbReference type="PROSITE" id="PS00028">
    <property type="entry name" value="ZINC_FINGER_C2H2_1"/>
    <property type="match status" value="1"/>
</dbReference>
<dbReference type="GO" id="GO:0003910">
    <property type="term" value="F:DNA ligase (ATP) activity"/>
    <property type="evidence" value="ECO:0007669"/>
    <property type="project" value="UniProtKB-EC"/>
</dbReference>
<evidence type="ECO:0000313" key="11">
    <source>
        <dbReference type="Proteomes" id="UP001150538"/>
    </source>
</evidence>
<comment type="caution">
    <text evidence="10">The sequence shown here is derived from an EMBL/GenBank/DDBJ whole genome shotgun (WGS) entry which is preliminary data.</text>
</comment>
<evidence type="ECO:0000256" key="7">
    <source>
        <dbReference type="ARBA" id="ARBA00023242"/>
    </source>
</evidence>
<dbReference type="InterPro" id="IPR003604">
    <property type="entry name" value="Matrin/U1-like-C_Znf_C2H2"/>
</dbReference>
<keyword evidence="6" id="KW-0862">Zinc</keyword>
<evidence type="ECO:0000256" key="8">
    <source>
        <dbReference type="SAM" id="MobiDB-lite"/>
    </source>
</evidence>
<dbReference type="InterPro" id="IPR013087">
    <property type="entry name" value="Znf_C2H2_type"/>
</dbReference>